<dbReference type="GeneID" id="41331909"/>
<dbReference type="Gene3D" id="3.40.50.1820">
    <property type="entry name" value="alpha/beta hydrolase"/>
    <property type="match status" value="1"/>
</dbReference>
<gene>
    <name evidence="2" type="ORF">DSAG12_03944</name>
</gene>
<evidence type="ECO:0000259" key="1">
    <source>
        <dbReference type="Pfam" id="PF12146"/>
    </source>
</evidence>
<name>A0A5B9DHA8_9ARCH</name>
<dbReference type="InterPro" id="IPR029058">
    <property type="entry name" value="AB_hydrolase_fold"/>
</dbReference>
<dbReference type="AlphaFoldDB" id="A0A5B9DHA8"/>
<proteinExistence type="predicted"/>
<dbReference type="Proteomes" id="UP000321408">
    <property type="component" value="Chromosome"/>
</dbReference>
<dbReference type="RefSeq" id="WP_147665088.1">
    <property type="nucleotide sequence ID" value="NZ_CP042905.2"/>
</dbReference>
<reference evidence="2 3" key="1">
    <citation type="journal article" date="2020" name="Nature">
        <title>Isolation of an archaeon at the prokaryote-eukaryote interface.</title>
        <authorList>
            <person name="Imachi H."/>
            <person name="Nobu M.K."/>
            <person name="Nakahara N."/>
            <person name="Morono Y."/>
            <person name="Ogawara M."/>
            <person name="Takaki Y."/>
            <person name="Takano Y."/>
            <person name="Uematsu K."/>
            <person name="Ikuta T."/>
            <person name="Ito M."/>
            <person name="Matsui Y."/>
            <person name="Miyazaki M."/>
            <person name="Murata K."/>
            <person name="Saito Y."/>
            <person name="Sakai S."/>
            <person name="Song C."/>
            <person name="Tasumi E."/>
            <person name="Yamanaka Y."/>
            <person name="Yamaguchi T."/>
            <person name="Kamagata Y."/>
            <person name="Tamaki H."/>
            <person name="Takai K."/>
        </authorList>
    </citation>
    <scope>NUCLEOTIDE SEQUENCE [LARGE SCALE GENOMIC DNA]</scope>
    <source>
        <strain evidence="2 3">MK-D1</strain>
    </source>
</reference>
<keyword evidence="3" id="KW-1185">Reference proteome</keyword>
<dbReference type="PANTHER" id="PTHR11614">
    <property type="entry name" value="PHOSPHOLIPASE-RELATED"/>
    <property type="match status" value="1"/>
</dbReference>
<reference evidence="2 3" key="2">
    <citation type="journal article" date="2024" name="Int. J. Syst. Evol. Microbiol.">
        <title>Promethearchaeum syntrophicum gen. nov., sp. nov., an anaerobic, obligately syntrophic archaeon, the first isolate of the lineage 'Asgard' archaea, and proposal of the new archaeal phylum Promethearchaeota phyl. nov. and kingdom Promethearchaeati regn. nov.</title>
        <authorList>
            <person name="Imachi H."/>
            <person name="Nobu M.K."/>
            <person name="Kato S."/>
            <person name="Takaki Y."/>
            <person name="Miyazaki M."/>
            <person name="Miyata M."/>
            <person name="Ogawara M."/>
            <person name="Saito Y."/>
            <person name="Sakai S."/>
            <person name="Tahara Y.O."/>
            <person name="Takano Y."/>
            <person name="Tasumi E."/>
            <person name="Uematsu K."/>
            <person name="Yoshimura T."/>
            <person name="Itoh T."/>
            <person name="Ohkuma M."/>
            <person name="Takai K."/>
        </authorList>
    </citation>
    <scope>NUCLEOTIDE SEQUENCE [LARGE SCALE GENOMIC DNA]</scope>
    <source>
        <strain evidence="2 3">MK-D1</strain>
    </source>
</reference>
<dbReference type="OrthoDB" id="31240at2157"/>
<dbReference type="EMBL" id="CP042905">
    <property type="protein sequence ID" value="QEE18106.1"/>
    <property type="molecule type" value="Genomic_DNA"/>
</dbReference>
<sequence>MEKFTFTDHLGIEIHAYKWVPDSGESKAVVQIAHGMAEHALRFSHVAEALVKRGYIVYGNDHTGHGKTGKQNLGLLGPEGWNGCVKDLKQLNDIIKKEHPTLPIFYIGHSWGSLMGQDYIQQWGTDFKGVIFSGTYGRKAKLKLLLSVGKAIMKIQGLKSEASLIYKIAVGPFSKPFKPVKTPHDWRSSDEKVIQDFIDDPLAGFKVTNGWFLEFGLAIKRIWQQENEAKIPKNIGVLLLNGGLDSTCSMPADFLLLKDRYEDLGIKNIQYKIYKDSRHSVFDDVQRNEVIDDAINWLDSHI</sequence>
<dbReference type="Pfam" id="PF12146">
    <property type="entry name" value="Hydrolase_4"/>
    <property type="match status" value="1"/>
</dbReference>
<evidence type="ECO:0000313" key="2">
    <source>
        <dbReference type="EMBL" id="QEE18106.1"/>
    </source>
</evidence>
<dbReference type="InterPro" id="IPR022742">
    <property type="entry name" value="Hydrolase_4"/>
</dbReference>
<dbReference type="KEGG" id="psyt:DSAG12_03944"/>
<dbReference type="SUPFAM" id="SSF53474">
    <property type="entry name" value="alpha/beta-Hydrolases"/>
    <property type="match status" value="1"/>
</dbReference>
<organism evidence="2 3">
    <name type="scientific">Promethearchaeum syntrophicum</name>
    <dbReference type="NCBI Taxonomy" id="2594042"/>
    <lineage>
        <taxon>Archaea</taxon>
        <taxon>Promethearchaeati</taxon>
        <taxon>Promethearchaeota</taxon>
        <taxon>Promethearchaeia</taxon>
        <taxon>Promethearchaeales</taxon>
        <taxon>Promethearchaeaceae</taxon>
        <taxon>Promethearchaeum</taxon>
    </lineage>
</organism>
<feature type="domain" description="Serine aminopeptidase S33" evidence="1">
    <location>
        <begin position="25"/>
        <end position="284"/>
    </location>
</feature>
<keyword evidence="2" id="KW-0378">Hydrolase</keyword>
<dbReference type="InterPro" id="IPR051044">
    <property type="entry name" value="MAG_DAG_Lipase"/>
</dbReference>
<accession>A0A5B9DHA8</accession>
<protein>
    <submittedName>
        <fullName evidence="2">Alpha/beta fold hydrolase</fullName>
    </submittedName>
</protein>
<evidence type="ECO:0000313" key="3">
    <source>
        <dbReference type="Proteomes" id="UP000321408"/>
    </source>
</evidence>